<dbReference type="KEGG" id="cwa:CwatDRAFT_4568"/>
<dbReference type="AlphaFoldDB" id="Q4C5B8"/>
<proteinExistence type="predicted"/>
<organism evidence="3 4">
    <name type="scientific">Crocosphaera watsonii WH 8501</name>
    <dbReference type="NCBI Taxonomy" id="165597"/>
    <lineage>
        <taxon>Bacteria</taxon>
        <taxon>Bacillati</taxon>
        <taxon>Cyanobacteriota</taxon>
        <taxon>Cyanophyceae</taxon>
        <taxon>Oscillatoriophycideae</taxon>
        <taxon>Chroococcales</taxon>
        <taxon>Aphanothecaceae</taxon>
        <taxon>Crocosphaera</taxon>
    </lineage>
</organism>
<keyword evidence="4" id="KW-1185">Reference proteome</keyword>
<evidence type="ECO:0000313" key="4">
    <source>
        <dbReference type="Proteomes" id="UP000003922"/>
    </source>
</evidence>
<name>Q4C5B8_CROWT</name>
<evidence type="ECO:0000313" key="3">
    <source>
        <dbReference type="EMBL" id="EAM51439.1"/>
    </source>
</evidence>
<sequence length="151" mass="16832">MSPEYPIRLYGGVFYRLIRDCSWGNIIEKIESVAAKFGSICLKVNPKFTSQKCSHCGHIQKENRNKERFLCLNCGFFADADIQASVNIGVKGLKTLGISQSKLLRVPQKVTPKPELTGSFNREKSALLEAEPGNPQQLSLFEWVNGEAIPC</sequence>
<evidence type="ECO:0000259" key="2">
    <source>
        <dbReference type="Pfam" id="PF07282"/>
    </source>
</evidence>
<reference evidence="3" key="3">
    <citation type="submission" date="2016-12" db="EMBL/GenBank/DDBJ databases">
        <title>Annotation of the draft genome assembly of Crocosphaera watsonii WH 8501.</title>
        <authorList>
            <consortium name="US DOE Joint Genome Institute (JGI-ORNL)"/>
            <person name="Larimer F."/>
            <person name="Land M."/>
        </authorList>
    </citation>
    <scope>NUCLEOTIDE SEQUENCE</scope>
    <source>
        <strain evidence="3">WH 8501</strain>
    </source>
</reference>
<gene>
    <name evidence="3" type="ORF">CwatDRAFT_4568</name>
</gene>
<dbReference type="GO" id="GO:0003677">
    <property type="term" value="F:DNA binding"/>
    <property type="evidence" value="ECO:0007669"/>
    <property type="project" value="UniProtKB-KW"/>
</dbReference>
<dbReference type="InterPro" id="IPR010095">
    <property type="entry name" value="Cas12f1-like_TNB"/>
</dbReference>
<protein>
    <submittedName>
        <fullName evidence="3">Transposase, IS605 OrfB</fullName>
    </submittedName>
</protein>
<dbReference type="Pfam" id="PF07282">
    <property type="entry name" value="Cas12f1-like_TNB"/>
    <property type="match status" value="1"/>
</dbReference>
<comment type="caution">
    <text evidence="3">The sequence shown here is derived from an EMBL/GenBank/DDBJ whole genome shotgun (WGS) entry which is preliminary data.</text>
</comment>
<reference evidence="3" key="2">
    <citation type="submission" date="2005-06" db="EMBL/GenBank/DDBJ databases">
        <title>Sequencing of the draft genome and assembly of Crocosphaera watsonii WH 8501.</title>
        <authorList>
            <consortium name="US DOE Joint Genome Institute (JGI-PGF)"/>
            <person name="Copeland A."/>
            <person name="Lucas S."/>
            <person name="Lapidus A."/>
            <person name="Barry K."/>
            <person name="Detter C."/>
            <person name="Glavina T."/>
            <person name="Hammon N."/>
            <person name="Israni S."/>
            <person name="Pitluck S."/>
            <person name="Richardson P."/>
        </authorList>
    </citation>
    <scope>NUCLEOTIDE SEQUENCE [LARGE SCALE GENOMIC DNA]</scope>
    <source>
        <strain evidence="3">WH 8501</strain>
    </source>
</reference>
<evidence type="ECO:0000256" key="1">
    <source>
        <dbReference type="ARBA" id="ARBA00023125"/>
    </source>
</evidence>
<dbReference type="RefSeq" id="WP_007304951.1">
    <property type="nucleotide sequence ID" value="NZ_AADV02000005.1"/>
</dbReference>
<dbReference type="Proteomes" id="UP000003922">
    <property type="component" value="Unassembled WGS sequence"/>
</dbReference>
<accession>Q4C5B8</accession>
<reference evidence="3" key="1">
    <citation type="submission" date="2004-02" db="EMBL/GenBank/DDBJ databases">
        <authorList>
            <consortium name="DOE Joint Genome Institute"/>
        </authorList>
    </citation>
    <scope>NUCLEOTIDE SEQUENCE [LARGE SCALE GENOMIC DNA]</scope>
    <source>
        <strain evidence="3">WH 8501</strain>
    </source>
</reference>
<feature type="domain" description="Cas12f1-like TNB" evidence="2">
    <location>
        <begin position="23"/>
        <end position="88"/>
    </location>
</feature>
<keyword evidence="1" id="KW-0238">DNA-binding</keyword>
<dbReference type="EMBL" id="AADV02000005">
    <property type="protein sequence ID" value="EAM51439.1"/>
    <property type="molecule type" value="Genomic_DNA"/>
</dbReference>